<comment type="similarity">
    <text evidence="3">Belongs to the RNase PH family.</text>
</comment>
<dbReference type="GO" id="GO:0071035">
    <property type="term" value="P:nuclear polyadenylation-dependent rRNA catabolic process"/>
    <property type="evidence" value="ECO:0007669"/>
    <property type="project" value="TreeGrafter"/>
</dbReference>
<evidence type="ECO:0000256" key="4">
    <source>
        <dbReference type="ARBA" id="ARBA00022490"/>
    </source>
</evidence>
<dbReference type="GO" id="GO:0034473">
    <property type="term" value="P:U1 snRNA 3'-end processing"/>
    <property type="evidence" value="ECO:0007669"/>
    <property type="project" value="TreeGrafter"/>
</dbReference>
<dbReference type="Proteomes" id="UP000218231">
    <property type="component" value="Unassembled WGS sequence"/>
</dbReference>
<evidence type="ECO:0000313" key="9">
    <source>
        <dbReference type="Proteomes" id="UP000218231"/>
    </source>
</evidence>
<dbReference type="OrthoDB" id="272245at2759"/>
<comment type="subcellular location">
    <subcellularLocation>
        <location evidence="1">Cytoplasm</location>
    </subcellularLocation>
    <subcellularLocation>
        <location evidence="2">Nucleus</location>
        <location evidence="2">Nucleolus</location>
    </subcellularLocation>
</comment>
<dbReference type="PANTHER" id="PTHR11097:SF8">
    <property type="entry name" value="EXOSOME COMPLEX COMPONENT RRP42"/>
    <property type="match status" value="1"/>
</dbReference>
<keyword evidence="4" id="KW-0963">Cytoplasm</keyword>
<comment type="caution">
    <text evidence="8">The sequence shown here is derived from an EMBL/GenBank/DDBJ whole genome shotgun (WGS) entry which is preliminary data.</text>
</comment>
<dbReference type="GO" id="GO:0035925">
    <property type="term" value="F:mRNA 3'-UTR AU-rich region binding"/>
    <property type="evidence" value="ECO:0007669"/>
    <property type="project" value="TreeGrafter"/>
</dbReference>
<proteinExistence type="inferred from homology"/>
<feature type="domain" description="Exoribonuclease phosphorolytic" evidence="7">
    <location>
        <begin position="51"/>
        <end position="185"/>
    </location>
</feature>
<reference evidence="8 9" key="1">
    <citation type="journal article" date="2017" name="Curr. Biol.">
        <title>Genome architecture and evolution of a unichromosomal asexual nematode.</title>
        <authorList>
            <person name="Fradin H."/>
            <person name="Zegar C."/>
            <person name="Gutwein M."/>
            <person name="Lucas J."/>
            <person name="Kovtun M."/>
            <person name="Corcoran D."/>
            <person name="Baugh L.R."/>
            <person name="Kiontke K."/>
            <person name="Gunsalus K."/>
            <person name="Fitch D.H."/>
            <person name="Piano F."/>
        </authorList>
    </citation>
    <scope>NUCLEOTIDE SEQUENCE [LARGE SCALE GENOMIC DNA]</scope>
    <source>
        <strain evidence="8">PF1309</strain>
    </source>
</reference>
<evidence type="ECO:0000256" key="1">
    <source>
        <dbReference type="ARBA" id="ARBA00004496"/>
    </source>
</evidence>
<dbReference type="GO" id="GO:0000467">
    <property type="term" value="P:exonucleolytic trimming to generate mature 3'-end of 5.8S rRNA from tricistronic rRNA transcript (SSU-rRNA, 5.8S rRNA, LSU-rRNA)"/>
    <property type="evidence" value="ECO:0007669"/>
    <property type="project" value="TreeGrafter"/>
</dbReference>
<dbReference type="GO" id="GO:0000177">
    <property type="term" value="C:cytoplasmic exosome (RNase complex)"/>
    <property type="evidence" value="ECO:0007669"/>
    <property type="project" value="TreeGrafter"/>
</dbReference>
<dbReference type="Pfam" id="PF01138">
    <property type="entry name" value="RNase_PH"/>
    <property type="match status" value="1"/>
</dbReference>
<dbReference type="GO" id="GO:0016075">
    <property type="term" value="P:rRNA catabolic process"/>
    <property type="evidence" value="ECO:0007669"/>
    <property type="project" value="TreeGrafter"/>
</dbReference>
<dbReference type="AlphaFoldDB" id="A0A2A2L048"/>
<dbReference type="GO" id="GO:0034476">
    <property type="term" value="P:U5 snRNA 3'-end processing"/>
    <property type="evidence" value="ECO:0007669"/>
    <property type="project" value="TreeGrafter"/>
</dbReference>
<dbReference type="GO" id="GO:0000176">
    <property type="term" value="C:nuclear exosome (RNase complex)"/>
    <property type="evidence" value="ECO:0007669"/>
    <property type="project" value="TreeGrafter"/>
</dbReference>
<gene>
    <name evidence="8" type="ORF">WR25_17268</name>
</gene>
<evidence type="ECO:0000259" key="7">
    <source>
        <dbReference type="Pfam" id="PF01138"/>
    </source>
</evidence>
<dbReference type="InterPro" id="IPR001247">
    <property type="entry name" value="ExoRNase_PH_dom1"/>
</dbReference>
<dbReference type="InterPro" id="IPR027408">
    <property type="entry name" value="PNPase/RNase_PH_dom_sf"/>
</dbReference>
<dbReference type="InterPro" id="IPR020568">
    <property type="entry name" value="Ribosomal_Su5_D2-typ_SF"/>
</dbReference>
<sequence>MQTQAVETERRMIRDAEKETDMENRLSDGEKVFIISGAEADYRVDGRRCEDFRNIMVESGVIDTTDGSARVRFATTDLLVGVKCELQSVENSAAVQDRIRFSVDCSANATPQFEGKGGNEFADEIACALRTAYSNDYVVPDFEKLAVSPSHVWILHVDIVILQYGGSIIEAASIGAIAALTDTNICEVETKPADENRVTVEMSEMGKVWNLDTTRFPVIVSVNKLGKANVVDCSLNEETCIRSAVCFGFSFSNKMKPQNLYQVVQFDELSRLM</sequence>
<dbReference type="PANTHER" id="PTHR11097">
    <property type="entry name" value="EXOSOME COMPLEX EXONUCLEASE RIBOSOMAL RNA PROCESSING PROTEIN"/>
    <property type="match status" value="1"/>
</dbReference>
<dbReference type="SUPFAM" id="SSF54211">
    <property type="entry name" value="Ribosomal protein S5 domain 2-like"/>
    <property type="match status" value="1"/>
</dbReference>
<keyword evidence="5" id="KW-0271">Exosome</keyword>
<dbReference type="Gene3D" id="3.30.230.70">
    <property type="entry name" value="GHMP Kinase, N-terminal domain"/>
    <property type="match status" value="1"/>
</dbReference>
<dbReference type="GO" id="GO:0071038">
    <property type="term" value="P:TRAMP-dependent tRNA surveillance pathway"/>
    <property type="evidence" value="ECO:0007669"/>
    <property type="project" value="TreeGrafter"/>
</dbReference>
<dbReference type="CDD" id="cd11367">
    <property type="entry name" value="RNase_PH_RRP42"/>
    <property type="match status" value="1"/>
</dbReference>
<evidence type="ECO:0000256" key="5">
    <source>
        <dbReference type="ARBA" id="ARBA00022835"/>
    </source>
</evidence>
<evidence type="ECO:0000256" key="2">
    <source>
        <dbReference type="ARBA" id="ARBA00004604"/>
    </source>
</evidence>
<evidence type="ECO:0000256" key="6">
    <source>
        <dbReference type="ARBA" id="ARBA00042523"/>
    </source>
</evidence>
<accession>A0A2A2L048</accession>
<organism evidence="8 9">
    <name type="scientific">Diploscapter pachys</name>
    <dbReference type="NCBI Taxonomy" id="2018661"/>
    <lineage>
        <taxon>Eukaryota</taxon>
        <taxon>Metazoa</taxon>
        <taxon>Ecdysozoa</taxon>
        <taxon>Nematoda</taxon>
        <taxon>Chromadorea</taxon>
        <taxon>Rhabditida</taxon>
        <taxon>Rhabditina</taxon>
        <taxon>Rhabditomorpha</taxon>
        <taxon>Rhabditoidea</taxon>
        <taxon>Rhabditidae</taxon>
        <taxon>Diploscapter</taxon>
    </lineage>
</organism>
<protein>
    <recommendedName>
        <fullName evidence="6">Ribosomal RNA-processing protein 42</fullName>
    </recommendedName>
</protein>
<evidence type="ECO:0000313" key="8">
    <source>
        <dbReference type="EMBL" id="PAV79621.1"/>
    </source>
</evidence>
<dbReference type="GO" id="GO:0071028">
    <property type="term" value="P:nuclear mRNA surveillance"/>
    <property type="evidence" value="ECO:0007669"/>
    <property type="project" value="TreeGrafter"/>
</dbReference>
<dbReference type="GO" id="GO:0005730">
    <property type="term" value="C:nucleolus"/>
    <property type="evidence" value="ECO:0007669"/>
    <property type="project" value="UniProtKB-SubCell"/>
</dbReference>
<dbReference type="EMBL" id="LIAE01007392">
    <property type="protein sequence ID" value="PAV79621.1"/>
    <property type="molecule type" value="Genomic_DNA"/>
</dbReference>
<evidence type="ECO:0000256" key="3">
    <source>
        <dbReference type="ARBA" id="ARBA00006678"/>
    </source>
</evidence>
<name>A0A2A2L048_9BILA</name>
<dbReference type="InterPro" id="IPR050590">
    <property type="entry name" value="Exosome_comp_Rrp42_subfam"/>
</dbReference>
<keyword evidence="9" id="KW-1185">Reference proteome</keyword>
<dbReference type="GO" id="GO:0034475">
    <property type="term" value="P:U4 snRNA 3'-end processing"/>
    <property type="evidence" value="ECO:0007669"/>
    <property type="project" value="TreeGrafter"/>
</dbReference>
<dbReference type="STRING" id="2018661.A0A2A2L048"/>